<organism evidence="3 4">
    <name type="scientific">Magnaporthiopsis poae (strain ATCC 64411 / 73-15)</name>
    <name type="common">Kentucky bluegrass fungus</name>
    <name type="synonym">Magnaporthe poae</name>
    <dbReference type="NCBI Taxonomy" id="644358"/>
    <lineage>
        <taxon>Eukaryota</taxon>
        <taxon>Fungi</taxon>
        <taxon>Dikarya</taxon>
        <taxon>Ascomycota</taxon>
        <taxon>Pezizomycotina</taxon>
        <taxon>Sordariomycetes</taxon>
        <taxon>Sordariomycetidae</taxon>
        <taxon>Magnaporthales</taxon>
        <taxon>Magnaporthaceae</taxon>
        <taxon>Magnaporthiopsis</taxon>
    </lineage>
</organism>
<evidence type="ECO:0000256" key="1">
    <source>
        <dbReference type="SAM" id="SignalP"/>
    </source>
</evidence>
<reference evidence="2" key="3">
    <citation type="submission" date="2011-03" db="EMBL/GenBank/DDBJ databases">
        <title>Annotation of Magnaporthe poae ATCC 64411.</title>
        <authorList>
            <person name="Ma L.-J."/>
            <person name="Dead R."/>
            <person name="Young S.K."/>
            <person name="Zeng Q."/>
            <person name="Gargeya S."/>
            <person name="Fitzgerald M."/>
            <person name="Haas B."/>
            <person name="Abouelleil A."/>
            <person name="Alvarado L."/>
            <person name="Arachchi H.M."/>
            <person name="Berlin A."/>
            <person name="Brown A."/>
            <person name="Chapman S.B."/>
            <person name="Chen Z."/>
            <person name="Dunbar C."/>
            <person name="Freedman E."/>
            <person name="Gearin G."/>
            <person name="Gellesch M."/>
            <person name="Goldberg J."/>
            <person name="Griggs A."/>
            <person name="Gujja S."/>
            <person name="Heiman D."/>
            <person name="Howarth C."/>
            <person name="Larson L."/>
            <person name="Lui A."/>
            <person name="MacDonald P.J.P."/>
            <person name="Mehta T."/>
            <person name="Montmayeur A."/>
            <person name="Murphy C."/>
            <person name="Neiman D."/>
            <person name="Pearson M."/>
            <person name="Priest M."/>
            <person name="Roberts A."/>
            <person name="Saif S."/>
            <person name="Shea T."/>
            <person name="Shenoy N."/>
            <person name="Sisk P."/>
            <person name="Stolte C."/>
            <person name="Sykes S."/>
            <person name="Yandava C."/>
            <person name="Wortman J."/>
            <person name="Nusbaum C."/>
            <person name="Birren B."/>
        </authorList>
    </citation>
    <scope>NUCLEOTIDE SEQUENCE</scope>
    <source>
        <strain evidence="2">ATCC 64411</strain>
    </source>
</reference>
<keyword evidence="1" id="KW-0732">Signal</keyword>
<reference evidence="4" key="2">
    <citation type="submission" date="2010-05" db="EMBL/GenBank/DDBJ databases">
        <title>The genome sequence of Magnaporthe poae strain ATCC 64411.</title>
        <authorList>
            <person name="Ma L.-J."/>
            <person name="Dead R."/>
            <person name="Young S."/>
            <person name="Zeng Q."/>
            <person name="Koehrsen M."/>
            <person name="Alvarado L."/>
            <person name="Berlin A."/>
            <person name="Chapman S.B."/>
            <person name="Chen Z."/>
            <person name="Freedman E."/>
            <person name="Gellesch M."/>
            <person name="Goldberg J."/>
            <person name="Griggs A."/>
            <person name="Gujja S."/>
            <person name="Heilman E.R."/>
            <person name="Heiman D."/>
            <person name="Hepburn T."/>
            <person name="Howarth C."/>
            <person name="Jen D."/>
            <person name="Larson L."/>
            <person name="Mehta T."/>
            <person name="Neiman D."/>
            <person name="Pearson M."/>
            <person name="Roberts A."/>
            <person name="Saif S."/>
            <person name="Shea T."/>
            <person name="Shenoy N."/>
            <person name="Sisk P."/>
            <person name="Stolte C."/>
            <person name="Sykes S."/>
            <person name="Walk T."/>
            <person name="White J."/>
            <person name="Yandava C."/>
            <person name="Haas B."/>
            <person name="Nusbaum C."/>
            <person name="Birren B."/>
        </authorList>
    </citation>
    <scope>NUCLEOTIDE SEQUENCE [LARGE SCALE GENOMIC DNA]</scope>
    <source>
        <strain evidence="4">ATCC 64411 / 73-15</strain>
    </source>
</reference>
<reference evidence="3" key="5">
    <citation type="submission" date="2015-06" db="UniProtKB">
        <authorList>
            <consortium name="EnsemblFungi"/>
        </authorList>
    </citation>
    <scope>IDENTIFICATION</scope>
    <source>
        <strain evidence="3">ATCC 64411</strain>
    </source>
</reference>
<evidence type="ECO:0000313" key="2">
    <source>
        <dbReference type="EMBL" id="KLU87677.1"/>
    </source>
</evidence>
<evidence type="ECO:0000313" key="4">
    <source>
        <dbReference type="Proteomes" id="UP000011715"/>
    </source>
</evidence>
<keyword evidence="4" id="KW-1185">Reference proteome</keyword>
<feature type="chain" id="PRO_5009385633" evidence="1">
    <location>
        <begin position="18"/>
        <end position="174"/>
    </location>
</feature>
<dbReference type="AlphaFoldDB" id="A0A0C4E2N1"/>
<feature type="signal peptide" evidence="1">
    <location>
        <begin position="1"/>
        <end position="17"/>
    </location>
</feature>
<dbReference type="EMBL" id="ADBL01001613">
    <property type="status" value="NOT_ANNOTATED_CDS"/>
    <property type="molecule type" value="Genomic_DNA"/>
</dbReference>
<dbReference type="VEuPathDB" id="FungiDB:MAPG_06671"/>
<dbReference type="Proteomes" id="UP000011715">
    <property type="component" value="Unassembled WGS sequence"/>
</dbReference>
<name>A0A0C4E2N1_MAGP6</name>
<evidence type="ECO:0000313" key="3">
    <source>
        <dbReference type="EnsemblFungi" id="MAPG_06671T0"/>
    </source>
</evidence>
<dbReference type="eggNOG" id="ENOG502R2BX">
    <property type="taxonomic scope" value="Eukaryota"/>
</dbReference>
<dbReference type="EMBL" id="GL876970">
    <property type="protein sequence ID" value="KLU87677.1"/>
    <property type="molecule type" value="Genomic_DNA"/>
</dbReference>
<protein>
    <submittedName>
        <fullName evidence="2 3">Uncharacterized protein</fullName>
    </submittedName>
</protein>
<proteinExistence type="predicted"/>
<accession>A0A0C4E2N1</accession>
<reference evidence="2" key="1">
    <citation type="submission" date="2010-05" db="EMBL/GenBank/DDBJ databases">
        <title>The Genome Sequence of Magnaporthe poae strain ATCC 64411.</title>
        <authorList>
            <consortium name="The Broad Institute Genome Sequencing Platform"/>
            <consortium name="Broad Institute Genome Sequencing Center for Infectious Disease"/>
            <person name="Ma L.-J."/>
            <person name="Dead R."/>
            <person name="Young S."/>
            <person name="Zeng Q."/>
            <person name="Koehrsen M."/>
            <person name="Alvarado L."/>
            <person name="Berlin A."/>
            <person name="Chapman S.B."/>
            <person name="Chen Z."/>
            <person name="Freedman E."/>
            <person name="Gellesch M."/>
            <person name="Goldberg J."/>
            <person name="Griggs A."/>
            <person name="Gujja S."/>
            <person name="Heilman E.R."/>
            <person name="Heiman D."/>
            <person name="Hepburn T."/>
            <person name="Howarth C."/>
            <person name="Jen D."/>
            <person name="Larson L."/>
            <person name="Mehta T."/>
            <person name="Neiman D."/>
            <person name="Pearson M."/>
            <person name="Roberts A."/>
            <person name="Saif S."/>
            <person name="Shea T."/>
            <person name="Shenoy N."/>
            <person name="Sisk P."/>
            <person name="Stolte C."/>
            <person name="Sykes S."/>
            <person name="Walk T."/>
            <person name="White J."/>
            <person name="Yandava C."/>
            <person name="Haas B."/>
            <person name="Nusbaum C."/>
            <person name="Birren B."/>
        </authorList>
    </citation>
    <scope>NUCLEOTIDE SEQUENCE</scope>
    <source>
        <strain evidence="2">ATCC 64411</strain>
    </source>
</reference>
<dbReference type="OrthoDB" id="10446602at2759"/>
<dbReference type="EnsemblFungi" id="MAPG_06671T0">
    <property type="protein sequence ID" value="MAPG_06671T0"/>
    <property type="gene ID" value="MAPG_06671"/>
</dbReference>
<gene>
    <name evidence="2" type="ORF">MAPG_06671</name>
</gene>
<reference evidence="3" key="4">
    <citation type="journal article" date="2015" name="G3 (Bethesda)">
        <title>Genome sequences of three phytopathogenic species of the Magnaporthaceae family of fungi.</title>
        <authorList>
            <person name="Okagaki L.H."/>
            <person name="Nunes C.C."/>
            <person name="Sailsbery J."/>
            <person name="Clay B."/>
            <person name="Brown D."/>
            <person name="John T."/>
            <person name="Oh Y."/>
            <person name="Young N."/>
            <person name="Fitzgerald M."/>
            <person name="Haas B.J."/>
            <person name="Zeng Q."/>
            <person name="Young S."/>
            <person name="Adiconis X."/>
            <person name="Fan L."/>
            <person name="Levin J.Z."/>
            <person name="Mitchell T.K."/>
            <person name="Okubara P.A."/>
            <person name="Farman M.L."/>
            <person name="Kohn L.M."/>
            <person name="Birren B."/>
            <person name="Ma L.-J."/>
            <person name="Dean R.A."/>
        </authorList>
    </citation>
    <scope>NUCLEOTIDE SEQUENCE</scope>
    <source>
        <strain evidence="3">ATCC 64411 / 73-15</strain>
    </source>
</reference>
<sequence length="174" mass="17535">MKVSTILGFFAFGTALAKREPVVDLAVIPILQPLADLLASVQIYVGVITTEVGNIGTITGSGVTPDATEQVKAAVPKIKTQLDEINSALKSLPKLNKGSSGRVGPDGAAAALDLYGQLFSAIAAALDAVNGLDANRIGGNNFNLLTGTATQLISSLGLVLDLGGLLGGLLGGIL</sequence>